<organism evidence="6 7">
    <name type="scientific">Enterocloster clostridioformis</name>
    <dbReference type="NCBI Taxonomy" id="1531"/>
    <lineage>
        <taxon>Bacteria</taxon>
        <taxon>Bacillati</taxon>
        <taxon>Bacillota</taxon>
        <taxon>Clostridia</taxon>
        <taxon>Lachnospirales</taxon>
        <taxon>Lachnospiraceae</taxon>
        <taxon>Enterocloster</taxon>
    </lineage>
</organism>
<proteinExistence type="inferred from homology"/>
<dbReference type="Gene3D" id="3.40.50.620">
    <property type="entry name" value="HUPs"/>
    <property type="match status" value="1"/>
</dbReference>
<keyword evidence="4" id="KW-0249">Electron transport</keyword>
<dbReference type="InterPro" id="IPR014730">
    <property type="entry name" value="ETF_a/b_N"/>
</dbReference>
<dbReference type="EMBL" id="BJLB01000001">
    <property type="protein sequence ID" value="GEA38477.1"/>
    <property type="molecule type" value="Genomic_DNA"/>
</dbReference>
<reference evidence="6 7" key="1">
    <citation type="submission" date="2019-06" db="EMBL/GenBank/DDBJ databases">
        <title>Draft genome sequence of [Clostridium] clostridioforme NBRC 113352.</title>
        <authorList>
            <person name="Miura T."/>
            <person name="Furukawa M."/>
            <person name="Shimamura M."/>
            <person name="Ohyama Y."/>
            <person name="Yamazoe A."/>
            <person name="Kawasaki H."/>
        </authorList>
    </citation>
    <scope>NUCLEOTIDE SEQUENCE [LARGE SCALE GENOMIC DNA]</scope>
    <source>
        <strain evidence="6 7">NBRC 113352</strain>
    </source>
</reference>
<comment type="similarity">
    <text evidence="1">Belongs to the ETF beta-subunit/FixA family.</text>
</comment>
<dbReference type="SUPFAM" id="SSF52402">
    <property type="entry name" value="Adenine nucleotide alpha hydrolases-like"/>
    <property type="match status" value="1"/>
</dbReference>
<dbReference type="RefSeq" id="WP_141267727.1">
    <property type="nucleotide sequence ID" value="NZ_AP031445.1"/>
</dbReference>
<evidence type="ECO:0000256" key="3">
    <source>
        <dbReference type="ARBA" id="ARBA00022448"/>
    </source>
</evidence>
<dbReference type="PANTHER" id="PTHR21294">
    <property type="entry name" value="ELECTRON TRANSFER FLAVOPROTEIN BETA-SUBUNIT"/>
    <property type="match status" value="1"/>
</dbReference>
<comment type="caution">
    <text evidence="6">The sequence shown here is derived from an EMBL/GenBank/DDBJ whole genome shotgun (WGS) entry which is preliminary data.</text>
</comment>
<dbReference type="PANTHER" id="PTHR21294:SF8">
    <property type="entry name" value="ELECTRON TRANSFER FLAVOPROTEIN SUBUNIT BETA"/>
    <property type="match status" value="1"/>
</dbReference>
<dbReference type="SMART" id="SM00893">
    <property type="entry name" value="ETF"/>
    <property type="match status" value="1"/>
</dbReference>
<dbReference type="GO" id="GO:0009055">
    <property type="term" value="F:electron transfer activity"/>
    <property type="evidence" value="ECO:0007669"/>
    <property type="project" value="InterPro"/>
</dbReference>
<dbReference type="Pfam" id="PF01012">
    <property type="entry name" value="ETF"/>
    <property type="match status" value="1"/>
</dbReference>
<evidence type="ECO:0000256" key="1">
    <source>
        <dbReference type="ARBA" id="ARBA00007557"/>
    </source>
</evidence>
<dbReference type="AlphaFoldDB" id="A0A829W856"/>
<dbReference type="PIRSF" id="PIRSF000090">
    <property type="entry name" value="Beta-ETF"/>
    <property type="match status" value="1"/>
</dbReference>
<gene>
    <name evidence="6" type="ORF">Ccl03g_41900</name>
</gene>
<keyword evidence="3" id="KW-0813">Transport</keyword>
<evidence type="ECO:0000259" key="5">
    <source>
        <dbReference type="SMART" id="SM00893"/>
    </source>
</evidence>
<evidence type="ECO:0000256" key="2">
    <source>
        <dbReference type="ARBA" id="ARBA00011355"/>
    </source>
</evidence>
<sequence length="257" mass="28999">MKIAVCLKAVAEDDWKPRIVHGLPSCPTEYQMNPSDEYAVEEALLLKEWMNKPETEVILISKGIQKIRPVLVTGLGMGADRAIHIVDSNPYEVDTQRTAIVLSRLLQTIQPDLVIMGNRSSDFPHSQIPTIVAQRLNYILVDRIQRIEYDSSELIIWHQIASNDVEKAIVSLPVVLSVGKGINEPRYPSFRGIMAAEKKEIQTIPVDDLVDENDFVSKVILESFQILPSRVCRQMEGTMEKLAKDILKILQERGQGE</sequence>
<dbReference type="InterPro" id="IPR014729">
    <property type="entry name" value="Rossmann-like_a/b/a_fold"/>
</dbReference>
<evidence type="ECO:0000313" key="6">
    <source>
        <dbReference type="EMBL" id="GEA38477.1"/>
    </source>
</evidence>
<evidence type="ECO:0000256" key="4">
    <source>
        <dbReference type="ARBA" id="ARBA00022982"/>
    </source>
</evidence>
<evidence type="ECO:0000313" key="7">
    <source>
        <dbReference type="Proteomes" id="UP000315200"/>
    </source>
</evidence>
<name>A0A829W856_9FIRM</name>
<dbReference type="InterPro" id="IPR012255">
    <property type="entry name" value="ETF_b"/>
</dbReference>
<accession>A0A829W856</accession>
<feature type="domain" description="Electron transfer flavoprotein alpha/beta-subunit N-terminal" evidence="5">
    <location>
        <begin position="20"/>
        <end position="213"/>
    </location>
</feature>
<dbReference type="Proteomes" id="UP000315200">
    <property type="component" value="Unassembled WGS sequence"/>
</dbReference>
<comment type="subunit">
    <text evidence="2">Heterodimer of an alpha and a beta subunit.</text>
</comment>
<protein>
    <submittedName>
        <fullName evidence="6">Electron transfer flavoprotein subunit beta</fullName>
    </submittedName>
</protein>